<feature type="domain" description="SOGA 1/2-like coiled-coil" evidence="4">
    <location>
        <begin position="17"/>
        <end position="47"/>
    </location>
</feature>
<keyword evidence="1 2" id="KW-0175">Coiled coil</keyword>
<sequence>MAALDLQCGMWVGERPEFDSEMLEWEEQLQDMQRKIEELYNEVVARRGGNEGALQNQANDITLLPVANKDSGCYTTSCHGNSSGNRQVGMSLPNPHGKGCGYQLNNVYGYPASGYPGNAGIDPALEILQGYLGHGKAQNTSSTGSNKQKSVSQAGPQRFESGWPTGRSEEFENRRNQCVYYESPQGGDCYERRTAAGAKPPVRHCDGFPLAHCQQQRPSSSSSPSDRKSAPLDRKQGSPSVLRKFGAMLQENEGKVLTDTGVVAPSPPPSVANCSPLSPRRAHARTHSQSHTQTHPHTHARSSDPSPTPPTHTHPSPKMTPAQGQHRGGLWGERRERDAPSGARVGVQGGDLGADYWMVEHILNGPITGHRRRSSSGGCYGYGGTGVAGCGREESGLAERLSTLDIQQQPASRVSHTPPVSRESSPASVRRGFSRPARPANQRPPSRWASQAGHAHSEVPSHSGPMSRPPSPSPARKARPANQSFGSYSLHTETVIM</sequence>
<feature type="compositionally biased region" description="Polar residues" evidence="3">
    <location>
        <begin position="137"/>
        <end position="155"/>
    </location>
</feature>
<dbReference type="EMBL" id="JBHFQA010000019">
    <property type="protein sequence ID" value="KAL2081775.1"/>
    <property type="molecule type" value="Genomic_DNA"/>
</dbReference>
<feature type="region of interest" description="Disordered" evidence="3">
    <location>
        <begin position="259"/>
        <end position="347"/>
    </location>
</feature>
<proteinExistence type="predicted"/>
<dbReference type="Pfam" id="PF14818">
    <property type="entry name" value="SOGA1-2-like_CC"/>
    <property type="match status" value="1"/>
</dbReference>
<evidence type="ECO:0000313" key="6">
    <source>
        <dbReference type="Proteomes" id="UP001591681"/>
    </source>
</evidence>
<accession>A0ABD1J5G0</accession>
<feature type="compositionally biased region" description="Polar residues" evidence="3">
    <location>
        <begin position="482"/>
        <end position="497"/>
    </location>
</feature>
<name>A0ABD1J5G0_9TELE</name>
<dbReference type="AlphaFoldDB" id="A0ABD1J5G0"/>
<comment type="caution">
    <text evidence="5">The sequence shown here is derived from an EMBL/GenBank/DDBJ whole genome shotgun (WGS) entry which is preliminary data.</text>
</comment>
<evidence type="ECO:0000256" key="3">
    <source>
        <dbReference type="SAM" id="MobiDB-lite"/>
    </source>
</evidence>
<feature type="coiled-coil region" evidence="2">
    <location>
        <begin position="15"/>
        <end position="42"/>
    </location>
</feature>
<keyword evidence="6" id="KW-1185">Reference proteome</keyword>
<feature type="compositionally biased region" description="Basic and acidic residues" evidence="3">
    <location>
        <begin position="225"/>
        <end position="236"/>
    </location>
</feature>
<evidence type="ECO:0000313" key="5">
    <source>
        <dbReference type="EMBL" id="KAL2081775.1"/>
    </source>
</evidence>
<feature type="region of interest" description="Disordered" evidence="3">
    <location>
        <begin position="135"/>
        <end position="168"/>
    </location>
</feature>
<evidence type="ECO:0000259" key="4">
    <source>
        <dbReference type="Pfam" id="PF14818"/>
    </source>
</evidence>
<feature type="compositionally biased region" description="Basic residues" evidence="3">
    <location>
        <begin position="280"/>
        <end position="300"/>
    </location>
</feature>
<evidence type="ECO:0000256" key="1">
    <source>
        <dbReference type="ARBA" id="ARBA00023054"/>
    </source>
</evidence>
<dbReference type="Proteomes" id="UP001591681">
    <property type="component" value="Unassembled WGS sequence"/>
</dbReference>
<feature type="region of interest" description="Disordered" evidence="3">
    <location>
        <begin position="404"/>
        <end position="497"/>
    </location>
</feature>
<organism evidence="5 6">
    <name type="scientific">Coilia grayii</name>
    <name type="common">Gray's grenadier anchovy</name>
    <dbReference type="NCBI Taxonomy" id="363190"/>
    <lineage>
        <taxon>Eukaryota</taxon>
        <taxon>Metazoa</taxon>
        <taxon>Chordata</taxon>
        <taxon>Craniata</taxon>
        <taxon>Vertebrata</taxon>
        <taxon>Euteleostomi</taxon>
        <taxon>Actinopterygii</taxon>
        <taxon>Neopterygii</taxon>
        <taxon>Teleostei</taxon>
        <taxon>Clupei</taxon>
        <taxon>Clupeiformes</taxon>
        <taxon>Clupeoidei</taxon>
        <taxon>Engraulidae</taxon>
        <taxon>Coilinae</taxon>
        <taxon>Coilia</taxon>
    </lineage>
</organism>
<feature type="compositionally biased region" description="Polar residues" evidence="3">
    <location>
        <begin position="404"/>
        <end position="415"/>
    </location>
</feature>
<dbReference type="PANTHER" id="PTHR15705">
    <property type="entry name" value="MCG7194, ISOFORM CRA_A"/>
    <property type="match status" value="1"/>
</dbReference>
<reference evidence="5 6" key="1">
    <citation type="submission" date="2024-09" db="EMBL/GenBank/DDBJ databases">
        <title>A chromosome-level genome assembly of Gray's grenadier anchovy, Coilia grayii.</title>
        <authorList>
            <person name="Fu Z."/>
        </authorList>
    </citation>
    <scope>NUCLEOTIDE SEQUENCE [LARGE SCALE GENOMIC DNA]</scope>
    <source>
        <strain evidence="5">G4</strain>
        <tissue evidence="5">Muscle</tissue>
    </source>
</reference>
<feature type="region of interest" description="Disordered" evidence="3">
    <location>
        <begin position="207"/>
        <end position="240"/>
    </location>
</feature>
<gene>
    <name evidence="5" type="ORF">ACEWY4_021593</name>
</gene>
<dbReference type="PANTHER" id="PTHR15705:SF1">
    <property type="entry name" value="RIKEN CDNA 9330159F19 GENE"/>
    <property type="match status" value="1"/>
</dbReference>
<evidence type="ECO:0000256" key="2">
    <source>
        <dbReference type="SAM" id="Coils"/>
    </source>
</evidence>
<dbReference type="InterPro" id="IPR027882">
    <property type="entry name" value="SOGA1/2-like_CC"/>
</dbReference>
<protein>
    <recommendedName>
        <fullName evidence="4">SOGA 1/2-like coiled-coil domain-containing protein</fullName>
    </recommendedName>
</protein>